<accession>A0AAV7V4J6</accession>
<sequence length="87" mass="9739">MWAGRCSSQQSWCSPHSPAGPAWGERGLTRGITAGRLSPPFWLIFWLDGTVQQYHSLEAACKALRLEYPHEPTRSITKEDPETPETA</sequence>
<feature type="compositionally biased region" description="Polar residues" evidence="1">
    <location>
        <begin position="1"/>
        <end position="14"/>
    </location>
</feature>
<comment type="caution">
    <text evidence="2">The sequence shown here is derived from an EMBL/GenBank/DDBJ whole genome shotgun (WGS) entry which is preliminary data.</text>
</comment>
<organism evidence="2 3">
    <name type="scientific">Pleurodeles waltl</name>
    <name type="common">Iberian ribbed newt</name>
    <dbReference type="NCBI Taxonomy" id="8319"/>
    <lineage>
        <taxon>Eukaryota</taxon>
        <taxon>Metazoa</taxon>
        <taxon>Chordata</taxon>
        <taxon>Craniata</taxon>
        <taxon>Vertebrata</taxon>
        <taxon>Euteleostomi</taxon>
        <taxon>Amphibia</taxon>
        <taxon>Batrachia</taxon>
        <taxon>Caudata</taxon>
        <taxon>Salamandroidea</taxon>
        <taxon>Salamandridae</taxon>
        <taxon>Pleurodelinae</taxon>
        <taxon>Pleurodeles</taxon>
    </lineage>
</organism>
<name>A0AAV7V4J6_PLEWA</name>
<reference evidence="2" key="1">
    <citation type="journal article" date="2022" name="bioRxiv">
        <title>Sequencing and chromosome-scale assembly of the giantPleurodeles waltlgenome.</title>
        <authorList>
            <person name="Brown T."/>
            <person name="Elewa A."/>
            <person name="Iarovenko S."/>
            <person name="Subramanian E."/>
            <person name="Araus A.J."/>
            <person name="Petzold A."/>
            <person name="Susuki M."/>
            <person name="Suzuki K.-i.T."/>
            <person name="Hayashi T."/>
            <person name="Toyoda A."/>
            <person name="Oliveira C."/>
            <person name="Osipova E."/>
            <person name="Leigh N.D."/>
            <person name="Simon A."/>
            <person name="Yun M.H."/>
        </authorList>
    </citation>
    <scope>NUCLEOTIDE SEQUENCE</scope>
    <source>
        <strain evidence="2">20211129_DDA</strain>
        <tissue evidence="2">Liver</tissue>
    </source>
</reference>
<evidence type="ECO:0000256" key="1">
    <source>
        <dbReference type="SAM" id="MobiDB-lite"/>
    </source>
</evidence>
<feature type="region of interest" description="Disordered" evidence="1">
    <location>
        <begin position="1"/>
        <end position="27"/>
    </location>
</feature>
<evidence type="ECO:0000313" key="2">
    <source>
        <dbReference type="EMBL" id="KAJ1195551.1"/>
    </source>
</evidence>
<gene>
    <name evidence="2" type="ORF">NDU88_004830</name>
</gene>
<dbReference type="EMBL" id="JANPWB010000004">
    <property type="protein sequence ID" value="KAJ1195551.1"/>
    <property type="molecule type" value="Genomic_DNA"/>
</dbReference>
<protein>
    <submittedName>
        <fullName evidence="2">Uncharacterized protein</fullName>
    </submittedName>
</protein>
<evidence type="ECO:0000313" key="3">
    <source>
        <dbReference type="Proteomes" id="UP001066276"/>
    </source>
</evidence>
<proteinExistence type="predicted"/>
<keyword evidence="3" id="KW-1185">Reference proteome</keyword>
<dbReference type="Proteomes" id="UP001066276">
    <property type="component" value="Chromosome 2_2"/>
</dbReference>
<dbReference type="AlphaFoldDB" id="A0AAV7V4J6"/>